<dbReference type="Proteomes" id="UP000240493">
    <property type="component" value="Unassembled WGS sequence"/>
</dbReference>
<name>A0A2T3ZCX7_TRIA4</name>
<sequence>MDLWVIASRNCLNYVGKRPTSLLFAGLALACLGIQLHQGNQAQQKMYPRPMMSQSALHNVIRSKDYIMT</sequence>
<dbReference type="AlphaFoldDB" id="A0A2T3ZCX7"/>
<dbReference type="EMBL" id="KZ679260">
    <property type="protein sequence ID" value="PTB42667.1"/>
    <property type="molecule type" value="Genomic_DNA"/>
</dbReference>
<keyword evidence="1" id="KW-1133">Transmembrane helix</keyword>
<evidence type="ECO:0000313" key="3">
    <source>
        <dbReference type="Proteomes" id="UP000240493"/>
    </source>
</evidence>
<evidence type="ECO:0000256" key="1">
    <source>
        <dbReference type="SAM" id="Phobius"/>
    </source>
</evidence>
<protein>
    <submittedName>
        <fullName evidence="2">Uncharacterized protein</fullName>
    </submittedName>
</protein>
<evidence type="ECO:0000313" key="2">
    <source>
        <dbReference type="EMBL" id="PTB42667.1"/>
    </source>
</evidence>
<proteinExistence type="predicted"/>
<keyword evidence="1" id="KW-0812">Transmembrane</keyword>
<organism evidence="2 3">
    <name type="scientific">Trichoderma asperellum (strain ATCC 204424 / CBS 433.97 / NBRC 101777)</name>
    <dbReference type="NCBI Taxonomy" id="1042311"/>
    <lineage>
        <taxon>Eukaryota</taxon>
        <taxon>Fungi</taxon>
        <taxon>Dikarya</taxon>
        <taxon>Ascomycota</taxon>
        <taxon>Pezizomycotina</taxon>
        <taxon>Sordariomycetes</taxon>
        <taxon>Hypocreomycetidae</taxon>
        <taxon>Hypocreales</taxon>
        <taxon>Hypocreaceae</taxon>
        <taxon>Trichoderma</taxon>
    </lineage>
</organism>
<reference evidence="2 3" key="1">
    <citation type="submission" date="2016-07" db="EMBL/GenBank/DDBJ databases">
        <title>Multiple horizontal gene transfer events from other fungi enriched the ability of initially mycotrophic Trichoderma (Ascomycota) to feed on dead plant biomass.</title>
        <authorList>
            <consortium name="DOE Joint Genome Institute"/>
            <person name="Aerts A."/>
            <person name="Atanasova L."/>
            <person name="Chenthamara K."/>
            <person name="Zhang J."/>
            <person name="Grujic M."/>
            <person name="Henrissat B."/>
            <person name="Kuo A."/>
            <person name="Salamov A."/>
            <person name="Lipzen A."/>
            <person name="Labutti K."/>
            <person name="Barry K."/>
            <person name="Miao Y."/>
            <person name="Rahimi M.J."/>
            <person name="Shen Q."/>
            <person name="Grigoriev I.V."/>
            <person name="Kubicek C.P."/>
            <person name="Druzhinina I.S."/>
        </authorList>
    </citation>
    <scope>NUCLEOTIDE SEQUENCE [LARGE SCALE GENOMIC DNA]</scope>
    <source>
        <strain evidence="2 3">CBS 433.97</strain>
    </source>
</reference>
<gene>
    <name evidence="2" type="ORF">M441DRAFT_393474</name>
</gene>
<feature type="transmembrane region" description="Helical" evidence="1">
    <location>
        <begin position="20"/>
        <end position="37"/>
    </location>
</feature>
<keyword evidence="3" id="KW-1185">Reference proteome</keyword>
<keyword evidence="1" id="KW-0472">Membrane</keyword>
<accession>A0A2T3ZCX7</accession>